<dbReference type="Pfam" id="PF13174">
    <property type="entry name" value="TPR_6"/>
    <property type="match status" value="1"/>
</dbReference>
<dbReference type="PROSITE" id="PS50005">
    <property type="entry name" value="TPR"/>
    <property type="match status" value="1"/>
</dbReference>
<evidence type="ECO:0000256" key="2">
    <source>
        <dbReference type="ARBA" id="ARBA00004496"/>
    </source>
</evidence>
<comment type="similarity">
    <text evidence="3 11">Belongs to the SRP72 family.</text>
</comment>
<dbReference type="Proteomes" id="UP000515163">
    <property type="component" value="Unplaced"/>
</dbReference>
<feature type="domain" description="Signal recognition particle SRP72 subunit RNA-binding" evidence="14">
    <location>
        <begin position="557"/>
        <end position="604"/>
    </location>
</feature>
<keyword evidence="5 11" id="KW-0963">Cytoplasm</keyword>
<gene>
    <name evidence="16" type="primary">LOC116286751</name>
</gene>
<evidence type="ECO:0000259" key="14">
    <source>
        <dbReference type="Pfam" id="PF08492"/>
    </source>
</evidence>
<comment type="subcellular location">
    <subcellularLocation>
        <location evidence="2 11">Cytoplasm</location>
    </subcellularLocation>
    <subcellularLocation>
        <location evidence="1">Endoplasmic reticulum</location>
    </subcellularLocation>
</comment>
<dbReference type="FunFam" id="1.25.40.10:FF:000191">
    <property type="entry name" value="Signal recognition particle subunit SRP72"/>
    <property type="match status" value="1"/>
</dbReference>
<dbReference type="GO" id="GO:0043022">
    <property type="term" value="F:ribosome binding"/>
    <property type="evidence" value="ECO:0007669"/>
    <property type="project" value="TreeGrafter"/>
</dbReference>
<evidence type="ECO:0000256" key="4">
    <source>
        <dbReference type="ARBA" id="ARBA00018350"/>
    </source>
</evidence>
<dbReference type="PANTHER" id="PTHR14094">
    <property type="entry name" value="SIGNAL RECOGNITION PARTICLE 72"/>
    <property type="match status" value="1"/>
</dbReference>
<evidence type="ECO:0000256" key="9">
    <source>
        <dbReference type="ARBA" id="ARBA00023135"/>
    </source>
</evidence>
<dbReference type="InterPro" id="IPR011990">
    <property type="entry name" value="TPR-like_helical_dom_sf"/>
</dbReference>
<evidence type="ECO:0000256" key="3">
    <source>
        <dbReference type="ARBA" id="ARBA00007676"/>
    </source>
</evidence>
<evidence type="ECO:0000256" key="13">
    <source>
        <dbReference type="SAM" id="MobiDB-lite"/>
    </source>
</evidence>
<feature type="repeat" description="TPR" evidence="12">
    <location>
        <begin position="238"/>
        <end position="271"/>
    </location>
</feature>
<organism evidence="15 16">
    <name type="scientific">Actinia tenebrosa</name>
    <name type="common">Australian red waratah sea anemone</name>
    <dbReference type="NCBI Taxonomy" id="6105"/>
    <lineage>
        <taxon>Eukaryota</taxon>
        <taxon>Metazoa</taxon>
        <taxon>Cnidaria</taxon>
        <taxon>Anthozoa</taxon>
        <taxon>Hexacorallia</taxon>
        <taxon>Actiniaria</taxon>
        <taxon>Actiniidae</taxon>
        <taxon>Actinia</taxon>
    </lineage>
</organism>
<evidence type="ECO:0000313" key="15">
    <source>
        <dbReference type="Proteomes" id="UP000515163"/>
    </source>
</evidence>
<keyword evidence="6" id="KW-0677">Repeat</keyword>
<evidence type="ECO:0000256" key="6">
    <source>
        <dbReference type="ARBA" id="ARBA00022737"/>
    </source>
</evidence>
<proteinExistence type="inferred from homology"/>
<keyword evidence="7 12" id="KW-0802">TPR repeat</keyword>
<dbReference type="RefSeq" id="XP_031549222.1">
    <property type="nucleotide sequence ID" value="XM_031693362.1"/>
</dbReference>
<feature type="region of interest" description="Disordered" evidence="13">
    <location>
        <begin position="542"/>
        <end position="677"/>
    </location>
</feature>
<sequence>MSRADHMLQKAHLSKMATTSPSVPQLFSELERLGKDGNFANAQKIANKILQEKPNDPDAFHCKVVCLIQQSCFREGLDVINSGSRKGIKELPFEKAYCLYRLNRTDEALDILKTIPDQGPREKELLAQVQYRLGQYEECRRIYKDLIKNSQDDYEDERETNLSAVVAASNQWGSNQKLVENGLREDTYELCYNSACLSLANNEFQPAKNKLNQAEALCRKSLEEDPETTEEDIDTELGVVRTQLGYAHQMLGNNDEAMKLYNQVLKSKPNDVALVAVASNNVITLNKERDVFDSKKKVKATTAEGLENKLTDQQYQKMQFNKCLLFLYSNQLEACGAMINSLEEKYKDSDFPCLMRASLSYREKQYDKATKVLQEYARKHPKTATNVKMTLVQMYLSQGNLLDACSTLHSIDGLSHRPGVVSALVTLYSQLGNIDTAISVLDSAVKFAQENKDVLSQSEMISLMRENVAYKLSHGHAKEAIEMLEKLHREDPNNLKTLAQLITAYSQFNPKEAEKHSTKLPPLGNETSIDVDVLETSSVGSGMRYGRRLGRTPDDASTNEERMDIIIKRKRRKRKRGKLPKNYNPEVDPDPERWLPRRERSYYKGKRQKKTAVGKGTQGSASAGTESPKSPGSPKQSSPPGSPGGSASVPSNVVPPRQQQPQAAKKKQRPKKKKGGW</sequence>
<dbReference type="PIRSF" id="PIRSF038922">
    <property type="entry name" value="SRP72"/>
    <property type="match status" value="1"/>
</dbReference>
<dbReference type="GO" id="GO:0006614">
    <property type="term" value="P:SRP-dependent cotranslational protein targeting to membrane"/>
    <property type="evidence" value="ECO:0007669"/>
    <property type="project" value="UniProtKB-UniRule"/>
</dbReference>
<dbReference type="Gene3D" id="1.25.40.10">
    <property type="entry name" value="Tetratricopeptide repeat domain"/>
    <property type="match status" value="4"/>
</dbReference>
<dbReference type="Pfam" id="PF17004">
    <property type="entry name" value="SRP_TPR_like"/>
    <property type="match status" value="1"/>
</dbReference>
<dbReference type="FunFam" id="1.25.40.10:FF:000062">
    <property type="entry name" value="Signal recognition particle subunit SRP72"/>
    <property type="match status" value="1"/>
</dbReference>
<keyword evidence="10 11" id="KW-0687">Ribonucleoprotein</keyword>
<evidence type="ECO:0000256" key="12">
    <source>
        <dbReference type="PROSITE-ProRule" id="PRU00339"/>
    </source>
</evidence>
<evidence type="ECO:0000256" key="10">
    <source>
        <dbReference type="ARBA" id="ARBA00023274"/>
    </source>
</evidence>
<dbReference type="PANTHER" id="PTHR14094:SF9">
    <property type="entry name" value="SIGNAL RECOGNITION PARTICLE SUBUNIT SRP72"/>
    <property type="match status" value="1"/>
</dbReference>
<feature type="compositionally biased region" description="Low complexity" evidence="13">
    <location>
        <begin position="627"/>
        <end position="663"/>
    </location>
</feature>
<keyword evidence="15" id="KW-1185">Reference proteome</keyword>
<dbReference type="SUPFAM" id="SSF48452">
    <property type="entry name" value="TPR-like"/>
    <property type="match status" value="3"/>
</dbReference>
<reference evidence="16" key="1">
    <citation type="submission" date="2025-08" db="UniProtKB">
        <authorList>
            <consortium name="RefSeq"/>
        </authorList>
    </citation>
    <scope>IDENTIFICATION</scope>
    <source>
        <tissue evidence="16">Tentacle</tissue>
    </source>
</reference>
<dbReference type="GeneID" id="116286751"/>
<dbReference type="InterPro" id="IPR019734">
    <property type="entry name" value="TPR_rpt"/>
</dbReference>
<accession>A0A6P8H8Y4</accession>
<evidence type="ECO:0000256" key="1">
    <source>
        <dbReference type="ARBA" id="ARBA00004240"/>
    </source>
</evidence>
<dbReference type="InParanoid" id="A0A6P8H8Y4"/>
<name>A0A6P8H8Y4_ACTTE</name>
<dbReference type="InterPro" id="IPR026270">
    <property type="entry name" value="SRP72"/>
</dbReference>
<dbReference type="Pfam" id="PF08492">
    <property type="entry name" value="SRP72"/>
    <property type="match status" value="1"/>
</dbReference>
<dbReference type="GO" id="GO:0005786">
    <property type="term" value="C:signal recognition particle, endoplasmic reticulum targeting"/>
    <property type="evidence" value="ECO:0007669"/>
    <property type="project" value="UniProtKB-UniRule"/>
</dbReference>
<feature type="compositionally biased region" description="Basic residues" evidence="13">
    <location>
        <begin position="568"/>
        <end position="579"/>
    </location>
</feature>
<keyword evidence="8" id="KW-0256">Endoplasmic reticulum</keyword>
<feature type="compositionally biased region" description="Basic and acidic residues" evidence="13">
    <location>
        <begin position="551"/>
        <end position="567"/>
    </location>
</feature>
<dbReference type="GO" id="GO:0008312">
    <property type="term" value="F:7S RNA binding"/>
    <property type="evidence" value="ECO:0007669"/>
    <property type="project" value="InterPro"/>
</dbReference>
<dbReference type="SMART" id="SM00028">
    <property type="entry name" value="TPR"/>
    <property type="match status" value="4"/>
</dbReference>
<dbReference type="Pfam" id="PF13181">
    <property type="entry name" value="TPR_8"/>
    <property type="match status" value="1"/>
</dbReference>
<evidence type="ECO:0000256" key="7">
    <source>
        <dbReference type="ARBA" id="ARBA00022803"/>
    </source>
</evidence>
<feature type="compositionally biased region" description="Basic and acidic residues" evidence="13">
    <location>
        <begin position="590"/>
        <end position="602"/>
    </location>
</feature>
<evidence type="ECO:0000256" key="8">
    <source>
        <dbReference type="ARBA" id="ARBA00022824"/>
    </source>
</evidence>
<feature type="compositionally biased region" description="Basic residues" evidence="13">
    <location>
        <begin position="664"/>
        <end position="677"/>
    </location>
</feature>
<evidence type="ECO:0000256" key="11">
    <source>
        <dbReference type="PIRNR" id="PIRNR038922"/>
    </source>
</evidence>
<dbReference type="InterPro" id="IPR031545">
    <property type="entry name" value="SRP72_TPR-like"/>
</dbReference>
<protein>
    <recommendedName>
        <fullName evidence="4 11">Signal recognition particle subunit SRP72</fullName>
    </recommendedName>
</protein>
<dbReference type="GO" id="GO:0005783">
    <property type="term" value="C:endoplasmic reticulum"/>
    <property type="evidence" value="ECO:0007669"/>
    <property type="project" value="UniProtKB-SubCell"/>
</dbReference>
<dbReference type="AlphaFoldDB" id="A0A6P8H8Y4"/>
<dbReference type="InterPro" id="IPR013699">
    <property type="entry name" value="Signal_recog_part_SRP72_RNA-bd"/>
</dbReference>
<dbReference type="KEGG" id="aten:116286751"/>
<feature type="compositionally biased region" description="Basic residues" evidence="13">
    <location>
        <begin position="603"/>
        <end position="612"/>
    </location>
</feature>
<comment type="function">
    <text evidence="11">Component of the signal recognition particle (SRP) complex, a ribonucleoprotein complex that mediates the cotranslational targeting of secretory and membrane proteins to the endoplasmic reticulum (ER).</text>
</comment>
<dbReference type="OrthoDB" id="5421607at2759"/>
<dbReference type="FunCoup" id="A0A6P8H8Y4">
    <property type="interactions" value="1847"/>
</dbReference>
<evidence type="ECO:0000313" key="16">
    <source>
        <dbReference type="RefSeq" id="XP_031549222.1"/>
    </source>
</evidence>
<keyword evidence="9 11" id="KW-0733">Signal recognition particle</keyword>
<evidence type="ECO:0000256" key="5">
    <source>
        <dbReference type="ARBA" id="ARBA00022490"/>
    </source>
</evidence>